<organism evidence="1 2">
    <name type="scientific">Candidatus Nitrosocosmicus franklandianus</name>
    <dbReference type="NCBI Taxonomy" id="1798806"/>
    <lineage>
        <taxon>Archaea</taxon>
        <taxon>Nitrososphaerota</taxon>
        <taxon>Nitrososphaeria</taxon>
        <taxon>Nitrososphaerales</taxon>
        <taxon>Nitrososphaeraceae</taxon>
        <taxon>Candidatus Nitrosocosmicus</taxon>
    </lineage>
</organism>
<name>A0A484IB60_9ARCH</name>
<dbReference type="OrthoDB" id="8813at2157"/>
<sequence>MNYPSTNMISDDSAGQIAIFLYRAPKVNHDALVKVNKHSHDFFMKHGVLKFEVFTLTARGNMMEFINIAKTLSARDDEEVWMEIQSYRDAKHVQEFIKAMEGDKSGDEMYAEFMRLIIPGSVVTFGNFSKLDEIS</sequence>
<gene>
    <name evidence="1" type="ORF">NFRAN_2213</name>
</gene>
<dbReference type="RefSeq" id="WP_134484715.1">
    <property type="nucleotide sequence ID" value="NZ_LR216287.1"/>
</dbReference>
<dbReference type="KEGG" id="nfn:NFRAN_2213"/>
<dbReference type="Gene3D" id="3.30.70.100">
    <property type="match status" value="1"/>
</dbReference>
<proteinExistence type="predicted"/>
<protein>
    <recommendedName>
        <fullName evidence="3">DUF1428 domain-containing protein</fullName>
    </recommendedName>
</protein>
<accession>A0A484IB60</accession>
<keyword evidence="2" id="KW-1185">Reference proteome</keyword>
<evidence type="ECO:0008006" key="3">
    <source>
        <dbReference type="Google" id="ProtNLM"/>
    </source>
</evidence>
<dbReference type="InterPro" id="IPR011008">
    <property type="entry name" value="Dimeric_a/b-barrel"/>
</dbReference>
<dbReference type="AlphaFoldDB" id="A0A484IB60"/>
<dbReference type="SUPFAM" id="SSF54909">
    <property type="entry name" value="Dimeric alpha+beta barrel"/>
    <property type="match status" value="1"/>
</dbReference>
<dbReference type="Proteomes" id="UP000294299">
    <property type="component" value="Chromosome NFRAN"/>
</dbReference>
<dbReference type="GeneID" id="39421453"/>
<evidence type="ECO:0000313" key="2">
    <source>
        <dbReference type="Proteomes" id="UP000294299"/>
    </source>
</evidence>
<dbReference type="EMBL" id="LR216287">
    <property type="protein sequence ID" value="VFJ14535.1"/>
    <property type="molecule type" value="Genomic_DNA"/>
</dbReference>
<evidence type="ECO:0000313" key="1">
    <source>
        <dbReference type="EMBL" id="VFJ14535.1"/>
    </source>
</evidence>
<reference evidence="1 2" key="1">
    <citation type="submission" date="2019-02" db="EMBL/GenBank/DDBJ databases">
        <authorList>
            <person name="Lehtovirta-Morley E L."/>
        </authorList>
    </citation>
    <scope>NUCLEOTIDE SEQUENCE [LARGE SCALE GENOMIC DNA]</scope>
    <source>
        <strain evidence="1">NFRAN1</strain>
    </source>
</reference>